<evidence type="ECO:0000256" key="8">
    <source>
        <dbReference type="ARBA" id="ARBA00023136"/>
    </source>
</evidence>
<dbReference type="InterPro" id="IPR032675">
    <property type="entry name" value="LRR_dom_sf"/>
</dbReference>
<evidence type="ECO:0000256" key="3">
    <source>
        <dbReference type="ARBA" id="ARBA00022614"/>
    </source>
</evidence>
<evidence type="ECO:0000256" key="4">
    <source>
        <dbReference type="ARBA" id="ARBA00022692"/>
    </source>
</evidence>
<evidence type="ECO:0000256" key="9">
    <source>
        <dbReference type="SAM" id="Phobius"/>
    </source>
</evidence>
<evidence type="ECO:0000256" key="7">
    <source>
        <dbReference type="ARBA" id="ARBA00022989"/>
    </source>
</evidence>
<dbReference type="SMART" id="SM00369">
    <property type="entry name" value="LRR_TYP"/>
    <property type="match status" value="23"/>
</dbReference>
<dbReference type="GO" id="GO:0005886">
    <property type="term" value="C:plasma membrane"/>
    <property type="evidence" value="ECO:0007669"/>
    <property type="project" value="UniProtKB-SubCell"/>
</dbReference>
<proteinExistence type="predicted"/>
<keyword evidence="7 9" id="KW-1133">Transmembrane helix</keyword>
<dbReference type="SUPFAM" id="SSF52058">
    <property type="entry name" value="L domain-like"/>
    <property type="match status" value="2"/>
</dbReference>
<dbReference type="EMBL" id="CAMXCT030002319">
    <property type="protein sequence ID" value="CAL4784627.1"/>
    <property type="molecule type" value="Genomic_DNA"/>
</dbReference>
<feature type="transmembrane region" description="Helical" evidence="9">
    <location>
        <begin position="790"/>
        <end position="811"/>
    </location>
</feature>
<keyword evidence="12" id="KW-1185">Reference proteome</keyword>
<keyword evidence="5" id="KW-0732">Signal</keyword>
<feature type="transmembrane region" description="Helical" evidence="9">
    <location>
        <begin position="407"/>
        <end position="423"/>
    </location>
</feature>
<keyword evidence="3" id="KW-0433">Leucine-rich repeat</keyword>
<dbReference type="InterPro" id="IPR003591">
    <property type="entry name" value="Leu-rich_rpt_typical-subtyp"/>
</dbReference>
<dbReference type="EMBL" id="CAMXCT020002319">
    <property type="protein sequence ID" value="CAL1150690.1"/>
    <property type="molecule type" value="Genomic_DNA"/>
</dbReference>
<dbReference type="EMBL" id="CAMXCT010002319">
    <property type="protein sequence ID" value="CAI3997315.1"/>
    <property type="molecule type" value="Genomic_DNA"/>
</dbReference>
<feature type="transmembrane region" description="Helical" evidence="9">
    <location>
        <begin position="748"/>
        <end position="769"/>
    </location>
</feature>
<keyword evidence="4 9" id="KW-0812">Transmembrane</keyword>
<feature type="transmembrane region" description="Helical" evidence="9">
    <location>
        <begin position="383"/>
        <end position="400"/>
    </location>
</feature>
<keyword evidence="8 9" id="KW-0472">Membrane</keyword>
<accession>A0A9P1CTQ9</accession>
<evidence type="ECO:0000313" key="10">
    <source>
        <dbReference type="EMBL" id="CAI3997315.1"/>
    </source>
</evidence>
<reference evidence="11 12" key="2">
    <citation type="submission" date="2024-05" db="EMBL/GenBank/DDBJ databases">
        <authorList>
            <person name="Chen Y."/>
            <person name="Shah S."/>
            <person name="Dougan E. K."/>
            <person name="Thang M."/>
            <person name="Chan C."/>
        </authorList>
    </citation>
    <scope>NUCLEOTIDE SEQUENCE [LARGE SCALE GENOMIC DNA]</scope>
</reference>
<keyword evidence="2" id="KW-1003">Cell membrane</keyword>
<dbReference type="FunFam" id="3.80.10.10:FF:001164">
    <property type="entry name" value="GH01279p"/>
    <property type="match status" value="2"/>
</dbReference>
<dbReference type="PANTHER" id="PTHR24369:SF211">
    <property type="entry name" value="LEUCINE-RICH REPEAT-CONTAINING PROTEIN 15-LIKE"/>
    <property type="match status" value="1"/>
</dbReference>
<feature type="transmembrane region" description="Helical" evidence="9">
    <location>
        <begin position="429"/>
        <end position="450"/>
    </location>
</feature>
<dbReference type="PROSITE" id="PS51450">
    <property type="entry name" value="LRR"/>
    <property type="match status" value="3"/>
</dbReference>
<reference evidence="10" key="1">
    <citation type="submission" date="2022-10" db="EMBL/GenBank/DDBJ databases">
        <authorList>
            <person name="Chen Y."/>
            <person name="Dougan E. K."/>
            <person name="Chan C."/>
            <person name="Rhodes N."/>
            <person name="Thang M."/>
        </authorList>
    </citation>
    <scope>NUCLEOTIDE SEQUENCE</scope>
</reference>
<dbReference type="PANTHER" id="PTHR24369">
    <property type="entry name" value="ANTIGEN BSP, PUTATIVE-RELATED"/>
    <property type="match status" value="1"/>
</dbReference>
<dbReference type="FunFam" id="3.80.10.10:FF:001438">
    <property type="entry name" value="Uncharacterized protein"/>
    <property type="match status" value="1"/>
</dbReference>
<dbReference type="OrthoDB" id="277458at2759"/>
<evidence type="ECO:0000256" key="2">
    <source>
        <dbReference type="ARBA" id="ARBA00022475"/>
    </source>
</evidence>
<evidence type="ECO:0000313" key="11">
    <source>
        <dbReference type="EMBL" id="CAL4784627.1"/>
    </source>
</evidence>
<gene>
    <name evidence="10" type="ORF">C1SCF055_LOCUS23706</name>
</gene>
<feature type="transmembrane region" description="Helical" evidence="9">
    <location>
        <begin position="682"/>
        <end position="708"/>
    </location>
</feature>
<dbReference type="InterPro" id="IPR001611">
    <property type="entry name" value="Leu-rich_rpt"/>
</dbReference>
<dbReference type="Pfam" id="PF13855">
    <property type="entry name" value="LRR_8"/>
    <property type="match status" value="7"/>
</dbReference>
<keyword evidence="6" id="KW-0677">Repeat</keyword>
<evidence type="ECO:0000256" key="1">
    <source>
        <dbReference type="ARBA" id="ARBA00004236"/>
    </source>
</evidence>
<organism evidence="10">
    <name type="scientific">Cladocopium goreaui</name>
    <dbReference type="NCBI Taxonomy" id="2562237"/>
    <lineage>
        <taxon>Eukaryota</taxon>
        <taxon>Sar</taxon>
        <taxon>Alveolata</taxon>
        <taxon>Dinophyceae</taxon>
        <taxon>Suessiales</taxon>
        <taxon>Symbiodiniaceae</taxon>
        <taxon>Cladocopium</taxon>
    </lineage>
</organism>
<evidence type="ECO:0000313" key="12">
    <source>
        <dbReference type="Proteomes" id="UP001152797"/>
    </source>
</evidence>
<dbReference type="Gene3D" id="3.80.10.10">
    <property type="entry name" value="Ribonuclease Inhibitor"/>
    <property type="match status" value="6"/>
</dbReference>
<comment type="caution">
    <text evidence="10">The sequence shown here is derived from an EMBL/GenBank/DDBJ whole genome shotgun (WGS) entry which is preliminary data.</text>
</comment>
<dbReference type="SMART" id="SM00364">
    <property type="entry name" value="LRR_BAC"/>
    <property type="match status" value="13"/>
</dbReference>
<feature type="transmembrane region" description="Helical" evidence="9">
    <location>
        <begin position="836"/>
        <end position="858"/>
    </location>
</feature>
<comment type="subcellular location">
    <subcellularLocation>
        <location evidence="1">Cell membrane</location>
    </subcellularLocation>
</comment>
<dbReference type="InterPro" id="IPR050541">
    <property type="entry name" value="LRR_TM_domain-containing"/>
</dbReference>
<dbReference type="Proteomes" id="UP001152797">
    <property type="component" value="Unassembled WGS sequence"/>
</dbReference>
<name>A0A9P1CTQ9_9DINO</name>
<feature type="non-terminal residue" evidence="10">
    <location>
        <position position="1637"/>
    </location>
</feature>
<evidence type="ECO:0000256" key="6">
    <source>
        <dbReference type="ARBA" id="ARBA00022737"/>
    </source>
</evidence>
<protein>
    <submittedName>
        <fullName evidence="10">Uncharacterized protein</fullName>
    </submittedName>
</protein>
<evidence type="ECO:0000256" key="5">
    <source>
        <dbReference type="ARBA" id="ARBA00022729"/>
    </source>
</evidence>
<sequence length="1637" mass="181077">VEERDTNSLLLDVAATDLCHVAHVITDGLVGAETRVLPILGLLCKSRREQSFPMDLLQKGLSVDIATAQASKEEDKTRILNSVRCPRARTWALDTPFPTQHPRYDAVNRALASHFALTSIQQSYRNGQQAPSTLWQALRSDAERRNIQVSLTGCHNFRDPDLRILIDNLPAKLQSLRLDLAYTGLERLDDLAGASFGNALQTLVIRFAGSLRSISGLSALLCPSLRRLELWLSDLPDLEGIELGVSNKALLKLRLEELVLYVNGCPSVPRESKTALFAATRQLKQCLRRRPYMWVHIEDTNTWTLNLCLGKHKVGRSQSHLEIGGRSPSSPTPSAASLAEIPESQIDPFPCHCCTKFHGNSHGYCDAHRLARFYHNAFSRCHLVFQYAELLMIFFVQATADIESRGLLALIVISLYPVLWMSLDRLVGSATSICVVLISLLFASVSYALLRFDRMHRATLELSLASEAICSQAIRPANLSHLSLVFGSSADDFPNTDLRQSETDLTSNFRQARIHFLSFQNALRRALDEGEVTNATAHAKIKRLADLTSQGRDHDVLSCEIHCESLQQVQLVWLALSKRFQSEEEPWKIVALWDGFAQEEERRCSKIVMSMNGYLATVVLCVASLTRLQSNLSELCLLADAFGLLEDAKPRRWLQRDGPNAKGSSSGDLTASLPRGSQILTALLPVLLSLARFIAMITAAYFTCQYFFRYGPSSLHESIDQLEQHRFVKVAFGERFDGSWWDALCLSVPYAVLVVVFARDLLCFSAPTAQKRKSRQLSQMVYDRYFGVEGTYYTFKVALLQLLTILLQAFGKLHLLGGIALFAEQQRLSVAESLKVTFWLFWALLFCNSVYPNMLFIFPESMRCRYTCAMLDVFFDLGYVLSYLVMVVIGTTELHVNVSVWGNFGERSQLGFSNSISAKFAFPSEFLQYMAVYVSIAHVCCACRAVQRGKTPELEAARDVRPKVVRAHVRCPWVKRFLKYIYSPCLTALLVYLLICQDVYPGHRGDFTCFPCRCSAGRLQSCTLAAQLQQEQLVIAGVTSIEPQAFKPLGCRLSQLSLANNSITSLKPRSFEHLPCLQILDISRSKLSMLARDSFYGLEQLEVLSLHGNELHNISGDHLSHLPSLEKLLLGSKPGFDNETLTDYELEAGNLIRCLPPRLFEGNPHLNFFDISGNNITKVDRDTFVGATNLQVLDLGQNSLRELPEGLFAGLSRLQNVLLHNNQLSALPDGLFAGLSGLQKVWLDHNNISVLPDGLFAGLWSLQAVSLDHNQLSALPEGPFAGLSGLQKVWLDNNQLSALPEGLFAGLSRLQKVWLDTNQLSALPDGLFAGLWSLQAVSLDHNQLSALPEGLFAGLSSLQKVWLDNNQLSALPEGLFAGLSSLQILALSHNQLSALPDGLFAGLSRLQTVWLDNNQLSALPEGLFAGLSSLQKVWLDNNQLSALPEGLFAGLSSLQAVSLNHNNISALPEGLFAGLSRLQKVWLHDNQLSALPEGVFAGLSRLQVLALYNNQLSALPKGLFAGLWSLQKVWLDHNNISVLPDGLFAGLSSLQEVSLDHNQLSALPEGLFAGLSKLQNAWLDNNQLSALPKGLFAGLSSLQILVLSNNQLSSLPDGLFAGLSSLQKVWLHNNSLKEGSG</sequence>